<name>A0A1W1I4C7_9BACT</name>
<dbReference type="AlphaFoldDB" id="A0A1W1I4C7"/>
<organism evidence="1 2">
    <name type="scientific">Nitrospira japonica</name>
    <dbReference type="NCBI Taxonomy" id="1325564"/>
    <lineage>
        <taxon>Bacteria</taxon>
        <taxon>Pseudomonadati</taxon>
        <taxon>Nitrospirota</taxon>
        <taxon>Nitrospiria</taxon>
        <taxon>Nitrospirales</taxon>
        <taxon>Nitrospiraceae</taxon>
        <taxon>Nitrospira</taxon>
    </lineage>
</organism>
<accession>A0A1W1I4C7</accession>
<keyword evidence="2" id="KW-1185">Reference proteome</keyword>
<evidence type="ECO:0000313" key="2">
    <source>
        <dbReference type="Proteomes" id="UP000192042"/>
    </source>
</evidence>
<gene>
    <name evidence="1" type="ORF">NSJP_1684</name>
</gene>
<evidence type="ECO:0000313" key="1">
    <source>
        <dbReference type="EMBL" id="SLM47856.1"/>
    </source>
</evidence>
<sequence length="85" mass="9178">MLEPHEGGPIHLKRARILAPSTYILLGAGVAVTGCPVARSGRDPLGDGWSEHQGAGCRDRTRAHTPFIALYDDSIMIPGELDRPY</sequence>
<proteinExistence type="predicted"/>
<dbReference type="Proteomes" id="UP000192042">
    <property type="component" value="Chromosome I"/>
</dbReference>
<dbReference type="EMBL" id="LT828648">
    <property type="protein sequence ID" value="SLM47856.1"/>
    <property type="molecule type" value="Genomic_DNA"/>
</dbReference>
<dbReference type="STRING" id="1325564.NSJP_1684"/>
<reference evidence="1 2" key="1">
    <citation type="submission" date="2017-03" db="EMBL/GenBank/DDBJ databases">
        <authorList>
            <person name="Afonso C.L."/>
            <person name="Miller P.J."/>
            <person name="Scott M.A."/>
            <person name="Spackman E."/>
            <person name="Goraichik I."/>
            <person name="Dimitrov K.M."/>
            <person name="Suarez D.L."/>
            <person name="Swayne D.E."/>
        </authorList>
    </citation>
    <scope>NUCLEOTIDE SEQUENCE [LARGE SCALE GENOMIC DNA]</scope>
    <source>
        <strain evidence="1">Genome sequencing of Nitrospira japonica strain NJ11</strain>
    </source>
</reference>
<protein>
    <submittedName>
        <fullName evidence="1">Uncharacterized protein</fullName>
    </submittedName>
</protein>
<dbReference type="KEGG" id="nja:NSJP_1684"/>